<keyword evidence="1" id="KW-0732">Signal</keyword>
<dbReference type="KEGG" id="ppha:BVH74_04655"/>
<accession>A0A1V0B2E8</accession>
<reference evidence="2 3" key="1">
    <citation type="submission" date="2017-03" db="EMBL/GenBank/DDBJ databases">
        <title>Complete genome sequence of the novel DNRA strain Pseudomonas sp. S-6-2 isolated from Chinese polluted river sediment. Journal of Biotechnology.</title>
        <authorList>
            <person name="Li J."/>
            <person name="Xiang F."/>
            <person name="Wang L."/>
            <person name="Xi L."/>
            <person name="Liu J."/>
        </authorList>
    </citation>
    <scope>NUCLEOTIDE SEQUENCE [LARGE SCALE GENOMIC DNA]</scope>
    <source>
        <strain evidence="2 3">S-6-2</strain>
    </source>
</reference>
<dbReference type="EMBL" id="CP020100">
    <property type="protein sequence ID" value="AQZ94085.1"/>
    <property type="molecule type" value="Genomic_DNA"/>
</dbReference>
<keyword evidence="3" id="KW-1185">Reference proteome</keyword>
<evidence type="ECO:0008006" key="4">
    <source>
        <dbReference type="Google" id="ProtNLM"/>
    </source>
</evidence>
<evidence type="ECO:0000313" key="2">
    <source>
        <dbReference type="EMBL" id="AQZ94085.1"/>
    </source>
</evidence>
<protein>
    <recommendedName>
        <fullName evidence="4">YfaZ</fullName>
    </recommendedName>
</protein>
<dbReference type="AlphaFoldDB" id="A0A1V0B2E8"/>
<organism evidence="2 3">
    <name type="scientific">Halopseudomonas phragmitis</name>
    <dbReference type="NCBI Taxonomy" id="1931241"/>
    <lineage>
        <taxon>Bacteria</taxon>
        <taxon>Pseudomonadati</taxon>
        <taxon>Pseudomonadota</taxon>
        <taxon>Gammaproteobacteria</taxon>
        <taxon>Pseudomonadales</taxon>
        <taxon>Pseudomonadaceae</taxon>
        <taxon>Halopseudomonas</taxon>
    </lineage>
</organism>
<sequence>MNKSCGVLALSTVLALGATQAQALSLGASAGSNSYGLEATQTLVPGVRAGVGYLKTDDSGRDARLYSGSLMISLPTPLVDLSVGGRYQYQDTDYGNGGGLGLGGSLFVDTPLPRVSLGGYGFYTPEGLTHGNVNESYEYGAQVRAKLFAQSYAYAGYRYLRTDFDRRGNRTLDSGPVLGVSVGF</sequence>
<proteinExistence type="predicted"/>
<feature type="chain" id="PRO_5012572616" description="YfaZ" evidence="1">
    <location>
        <begin position="24"/>
        <end position="184"/>
    </location>
</feature>
<dbReference type="Pfam" id="PF07437">
    <property type="entry name" value="YfaZ"/>
    <property type="match status" value="1"/>
</dbReference>
<dbReference type="RefSeq" id="WP_080048940.1">
    <property type="nucleotide sequence ID" value="NZ_CP020100.1"/>
</dbReference>
<gene>
    <name evidence="2" type="ORF">BVH74_04655</name>
</gene>
<evidence type="ECO:0000256" key="1">
    <source>
        <dbReference type="SAM" id="SignalP"/>
    </source>
</evidence>
<evidence type="ECO:0000313" key="3">
    <source>
        <dbReference type="Proteomes" id="UP000243488"/>
    </source>
</evidence>
<dbReference type="Proteomes" id="UP000243488">
    <property type="component" value="Chromosome"/>
</dbReference>
<name>A0A1V0B2E8_9GAMM</name>
<dbReference type="InterPro" id="IPR009998">
    <property type="entry name" value="YfaZ"/>
</dbReference>
<dbReference type="STRING" id="1931241.BVH74_04655"/>
<feature type="signal peptide" evidence="1">
    <location>
        <begin position="1"/>
        <end position="23"/>
    </location>
</feature>